<dbReference type="Pfam" id="PF00072">
    <property type="entry name" value="Response_reg"/>
    <property type="match status" value="1"/>
</dbReference>
<feature type="modified residue" description="4-aspartylphosphate" evidence="3">
    <location>
        <position position="60"/>
    </location>
</feature>
<evidence type="ECO:0000256" key="2">
    <source>
        <dbReference type="ARBA" id="ARBA00024867"/>
    </source>
</evidence>
<evidence type="ECO:0000256" key="3">
    <source>
        <dbReference type="PROSITE-ProRule" id="PRU00169"/>
    </source>
</evidence>
<dbReference type="Proteomes" id="UP000824265">
    <property type="component" value="Unassembled WGS sequence"/>
</dbReference>
<dbReference type="EMBL" id="DXGH01000027">
    <property type="protein sequence ID" value="HIW80894.1"/>
    <property type="molecule type" value="Genomic_DNA"/>
</dbReference>
<evidence type="ECO:0000259" key="4">
    <source>
        <dbReference type="PROSITE" id="PS50110"/>
    </source>
</evidence>
<dbReference type="SMART" id="SM00850">
    <property type="entry name" value="LytTR"/>
    <property type="match status" value="1"/>
</dbReference>
<dbReference type="InterPro" id="IPR011006">
    <property type="entry name" value="CheY-like_superfamily"/>
</dbReference>
<comment type="function">
    <text evidence="2">May play the central regulatory role in sporulation. It may be an element of the effector pathway responsible for the activation of sporulation genes in response to nutritional stress. Spo0A may act in concert with spo0H (a sigma factor) to control the expression of some genes that are critical to the sporulation process.</text>
</comment>
<dbReference type="GO" id="GO:0003677">
    <property type="term" value="F:DNA binding"/>
    <property type="evidence" value="ECO:0007669"/>
    <property type="project" value="UniProtKB-KW"/>
</dbReference>
<protein>
    <recommendedName>
        <fullName evidence="1">Stage 0 sporulation protein A homolog</fullName>
    </recommendedName>
</protein>
<accession>A0A9D1UAN4</accession>
<keyword evidence="3" id="KW-0597">Phosphoprotein</keyword>
<dbReference type="Gene3D" id="2.40.50.1020">
    <property type="entry name" value="LytTr DNA-binding domain"/>
    <property type="match status" value="1"/>
</dbReference>
<evidence type="ECO:0000259" key="5">
    <source>
        <dbReference type="PROSITE" id="PS50930"/>
    </source>
</evidence>
<reference evidence="6" key="2">
    <citation type="submission" date="2021-04" db="EMBL/GenBank/DDBJ databases">
        <authorList>
            <person name="Gilroy R."/>
        </authorList>
    </citation>
    <scope>NUCLEOTIDE SEQUENCE</scope>
    <source>
        <strain evidence="6">CHK195-6426</strain>
    </source>
</reference>
<dbReference type="PANTHER" id="PTHR37299:SF1">
    <property type="entry name" value="STAGE 0 SPORULATION PROTEIN A HOMOLOG"/>
    <property type="match status" value="1"/>
</dbReference>
<keyword evidence="6" id="KW-0238">DNA-binding</keyword>
<evidence type="ECO:0000313" key="6">
    <source>
        <dbReference type="EMBL" id="HIW80894.1"/>
    </source>
</evidence>
<dbReference type="InterPro" id="IPR007492">
    <property type="entry name" value="LytTR_DNA-bd_dom"/>
</dbReference>
<comment type="caution">
    <text evidence="6">The sequence shown here is derived from an EMBL/GenBank/DDBJ whole genome shotgun (WGS) entry which is preliminary data.</text>
</comment>
<dbReference type="PROSITE" id="PS50110">
    <property type="entry name" value="RESPONSE_REGULATORY"/>
    <property type="match status" value="1"/>
</dbReference>
<organism evidence="6 7">
    <name type="scientific">Candidatus Acetatifactor stercoripullorum</name>
    <dbReference type="NCBI Taxonomy" id="2838414"/>
    <lineage>
        <taxon>Bacteria</taxon>
        <taxon>Bacillati</taxon>
        <taxon>Bacillota</taxon>
        <taxon>Clostridia</taxon>
        <taxon>Lachnospirales</taxon>
        <taxon>Lachnospiraceae</taxon>
        <taxon>Acetatifactor</taxon>
    </lineage>
</organism>
<proteinExistence type="predicted"/>
<gene>
    <name evidence="6" type="ORF">H9742_05070</name>
</gene>
<dbReference type="InterPro" id="IPR046947">
    <property type="entry name" value="LytR-like"/>
</dbReference>
<dbReference type="Pfam" id="PF04397">
    <property type="entry name" value="LytTR"/>
    <property type="match status" value="1"/>
</dbReference>
<feature type="domain" description="HTH LytTR-type" evidence="5">
    <location>
        <begin position="144"/>
        <end position="235"/>
    </location>
</feature>
<feature type="domain" description="Response regulatory" evidence="4">
    <location>
        <begin position="3"/>
        <end position="123"/>
    </location>
</feature>
<dbReference type="SUPFAM" id="SSF52172">
    <property type="entry name" value="CheY-like"/>
    <property type="match status" value="1"/>
</dbReference>
<name>A0A9D1UAN4_9FIRM</name>
<sequence length="240" mass="28205">MKKFVICDDETFYLEKVKTLVQENLEKAGVTDVELYAFSSGTKLLEQEKLLAKCQAVFLDINMQDCSGLDIAFQIKQKNPDILLIFVTAYMDYVLAGYQAEAFRFLLKDDLEAMMRECILALLEKIDKVNASIFLEFSDGARNIRVKHILYVESFGHKLYFHMQGEAKKQHEMYGNLSDLEKRLREYGFCRVHKSYLVNMQFVESMKRYQITLTNGQFLPIPKDKFQWVREEYMKAMEEI</sequence>
<dbReference type="Gene3D" id="3.40.50.2300">
    <property type="match status" value="1"/>
</dbReference>
<reference evidence="6" key="1">
    <citation type="journal article" date="2021" name="PeerJ">
        <title>Extensive microbial diversity within the chicken gut microbiome revealed by metagenomics and culture.</title>
        <authorList>
            <person name="Gilroy R."/>
            <person name="Ravi A."/>
            <person name="Getino M."/>
            <person name="Pursley I."/>
            <person name="Horton D.L."/>
            <person name="Alikhan N.F."/>
            <person name="Baker D."/>
            <person name="Gharbi K."/>
            <person name="Hall N."/>
            <person name="Watson M."/>
            <person name="Adriaenssens E.M."/>
            <person name="Foster-Nyarko E."/>
            <person name="Jarju S."/>
            <person name="Secka A."/>
            <person name="Antonio M."/>
            <person name="Oren A."/>
            <person name="Chaudhuri R.R."/>
            <person name="La Ragione R."/>
            <person name="Hildebrand F."/>
            <person name="Pallen M.J."/>
        </authorList>
    </citation>
    <scope>NUCLEOTIDE SEQUENCE</scope>
    <source>
        <strain evidence="6">CHK195-6426</strain>
    </source>
</reference>
<dbReference type="InterPro" id="IPR001789">
    <property type="entry name" value="Sig_transdc_resp-reg_receiver"/>
</dbReference>
<dbReference type="PROSITE" id="PS50930">
    <property type="entry name" value="HTH_LYTTR"/>
    <property type="match status" value="1"/>
</dbReference>
<dbReference type="AlphaFoldDB" id="A0A9D1UAN4"/>
<dbReference type="SMART" id="SM00448">
    <property type="entry name" value="REC"/>
    <property type="match status" value="1"/>
</dbReference>
<evidence type="ECO:0000313" key="7">
    <source>
        <dbReference type="Proteomes" id="UP000824265"/>
    </source>
</evidence>
<dbReference type="GO" id="GO:0000156">
    <property type="term" value="F:phosphorelay response regulator activity"/>
    <property type="evidence" value="ECO:0007669"/>
    <property type="project" value="InterPro"/>
</dbReference>
<dbReference type="PANTHER" id="PTHR37299">
    <property type="entry name" value="TRANSCRIPTIONAL REGULATOR-RELATED"/>
    <property type="match status" value="1"/>
</dbReference>
<evidence type="ECO:0000256" key="1">
    <source>
        <dbReference type="ARBA" id="ARBA00018672"/>
    </source>
</evidence>